<evidence type="ECO:0000313" key="1">
    <source>
        <dbReference type="EMBL" id="NEX45608.1"/>
    </source>
</evidence>
<accession>A0A6B3RL47</accession>
<gene>
    <name evidence="1" type="ORF">G3572_05285</name>
</gene>
<reference evidence="1 2" key="1">
    <citation type="submission" date="2020-02" db="EMBL/GenBank/DDBJ databases">
        <title>Rhodobacter algicola sp. nov., isolated from microalga culture.</title>
        <authorList>
            <person name="Park C.-Y."/>
        </authorList>
    </citation>
    <scope>NUCLEOTIDE SEQUENCE [LARGE SCALE GENOMIC DNA]</scope>
    <source>
        <strain evidence="1 2">ETT8</strain>
    </source>
</reference>
<proteinExistence type="predicted"/>
<dbReference type="AlphaFoldDB" id="A0A6B3RL47"/>
<dbReference type="InterPro" id="IPR045467">
    <property type="entry name" value="DUF6497"/>
</dbReference>
<dbReference type="EMBL" id="JAAIKE010000001">
    <property type="protein sequence ID" value="NEX45608.1"/>
    <property type="molecule type" value="Genomic_DNA"/>
</dbReference>
<comment type="caution">
    <text evidence="1">The sequence shown here is derived from an EMBL/GenBank/DDBJ whole genome shotgun (WGS) entry which is preliminary data.</text>
</comment>
<organism evidence="1 2">
    <name type="scientific">Pseudotabrizicola algicola</name>
    <dbReference type="NCBI Taxonomy" id="2709381"/>
    <lineage>
        <taxon>Bacteria</taxon>
        <taxon>Pseudomonadati</taxon>
        <taxon>Pseudomonadota</taxon>
        <taxon>Alphaproteobacteria</taxon>
        <taxon>Rhodobacterales</taxon>
        <taxon>Paracoccaceae</taxon>
        <taxon>Pseudotabrizicola</taxon>
    </lineage>
</organism>
<sequence length="111" mass="12214">MIAVPSGQPVALQDVIWNVPGPEGLAVRFRFVAPQIAREGGTIPYEVAAEDILHLCQTYALPRLAEFGPQPTQIIISMSDQPVPFGESAPQATQFFEAFTPQDDLCIWEIF</sequence>
<keyword evidence="2" id="KW-1185">Reference proteome</keyword>
<dbReference type="Proteomes" id="UP000481421">
    <property type="component" value="Unassembled WGS sequence"/>
</dbReference>
<evidence type="ECO:0000313" key="2">
    <source>
        <dbReference type="Proteomes" id="UP000481421"/>
    </source>
</evidence>
<protein>
    <submittedName>
        <fullName evidence="1">Acetolactate synthase</fullName>
    </submittedName>
</protein>
<name>A0A6B3RL47_9RHOB</name>
<dbReference type="Pfam" id="PF20107">
    <property type="entry name" value="DUF6497"/>
    <property type="match status" value="1"/>
</dbReference>